<evidence type="ECO:0000259" key="2">
    <source>
        <dbReference type="Pfam" id="PF03171"/>
    </source>
</evidence>
<name>A0A8J2SCM4_9STRA</name>
<dbReference type="EMBL" id="CAKKNE010000001">
    <property type="protein sequence ID" value="CAH0366109.1"/>
    <property type="molecule type" value="Genomic_DNA"/>
</dbReference>
<evidence type="ECO:0000256" key="1">
    <source>
        <dbReference type="SAM" id="MobiDB-lite"/>
    </source>
</evidence>
<comment type="caution">
    <text evidence="3">The sequence shown here is derived from an EMBL/GenBank/DDBJ whole genome shotgun (WGS) entry which is preliminary data.</text>
</comment>
<protein>
    <recommendedName>
        <fullName evidence="2">Isopenicillin N synthase-like Fe(2+) 2OG dioxygenase domain-containing protein</fullName>
    </recommendedName>
</protein>
<dbReference type="OrthoDB" id="288590at2759"/>
<gene>
    <name evidence="3" type="ORF">PECAL_1P25830</name>
</gene>
<organism evidence="3 4">
    <name type="scientific">Pelagomonas calceolata</name>
    <dbReference type="NCBI Taxonomy" id="35677"/>
    <lineage>
        <taxon>Eukaryota</taxon>
        <taxon>Sar</taxon>
        <taxon>Stramenopiles</taxon>
        <taxon>Ochrophyta</taxon>
        <taxon>Pelagophyceae</taxon>
        <taxon>Pelagomonadales</taxon>
        <taxon>Pelagomonadaceae</taxon>
        <taxon>Pelagomonas</taxon>
    </lineage>
</organism>
<reference evidence="3" key="1">
    <citation type="submission" date="2021-11" db="EMBL/GenBank/DDBJ databases">
        <authorList>
            <consortium name="Genoscope - CEA"/>
            <person name="William W."/>
        </authorList>
    </citation>
    <scope>NUCLEOTIDE SEQUENCE</scope>
</reference>
<dbReference type="Gene3D" id="2.60.120.330">
    <property type="entry name" value="B-lactam Antibiotic, Isopenicillin N Synthase, Chain"/>
    <property type="match status" value="1"/>
</dbReference>
<proteinExistence type="predicted"/>
<dbReference type="InterPro" id="IPR044861">
    <property type="entry name" value="IPNS-like_FE2OG_OXY"/>
</dbReference>
<evidence type="ECO:0000313" key="4">
    <source>
        <dbReference type="Proteomes" id="UP000789595"/>
    </source>
</evidence>
<sequence length="332" mass="34858">MSTPKRRRDEDVSDAPLTLREAETSLRGAAGLREALARHSYAVVALDAADALAVRNCAEAGLAYFNTPEATKRTHRHVFSDAGGAGLCGWNKPHAAKEVLRLRRGGPPPPVAAAAAFGVVERCACAAWCAVASLVPEHVDLQAMGCQVGSGGGGAVSSSPFDLMFYPNDAAAARVPNSTPHVDSPGLVTVIPVAATPGLRVRNRSGVWRDVEATGRPCEEVVILVDAALQALSKGALEACTHEVAKADEPRLSLVYELRPAMDIGRAILEGDWPPDEEDCPLFMTAPPRGGVSENAALAGLAALVDEEDEDDPPAKRRRTSVGEAQVELALL</sequence>
<dbReference type="AlphaFoldDB" id="A0A8J2SCM4"/>
<evidence type="ECO:0000313" key="3">
    <source>
        <dbReference type="EMBL" id="CAH0366109.1"/>
    </source>
</evidence>
<accession>A0A8J2SCM4</accession>
<keyword evidence="4" id="KW-1185">Reference proteome</keyword>
<feature type="region of interest" description="Disordered" evidence="1">
    <location>
        <begin position="305"/>
        <end position="325"/>
    </location>
</feature>
<dbReference type="Pfam" id="PF03171">
    <property type="entry name" value="2OG-FeII_Oxy"/>
    <property type="match status" value="1"/>
</dbReference>
<feature type="domain" description="Isopenicillin N synthase-like Fe(2+) 2OG dioxygenase" evidence="2">
    <location>
        <begin position="175"/>
        <end position="260"/>
    </location>
</feature>
<dbReference type="Proteomes" id="UP000789595">
    <property type="component" value="Unassembled WGS sequence"/>
</dbReference>
<dbReference type="InterPro" id="IPR027443">
    <property type="entry name" value="IPNS-like_sf"/>
</dbReference>
<dbReference type="SUPFAM" id="SSF51197">
    <property type="entry name" value="Clavaminate synthase-like"/>
    <property type="match status" value="1"/>
</dbReference>